<reference evidence="2 3" key="1">
    <citation type="submission" date="2016-12" db="EMBL/GenBank/DDBJ databases">
        <authorList>
            <person name="Song W.-J."/>
            <person name="Kurnit D.M."/>
        </authorList>
    </citation>
    <scope>NUCLEOTIDE SEQUENCE [LARGE SCALE GENOMIC DNA]</scope>
    <source>
        <strain evidence="2 3">DSM 11393</strain>
    </source>
</reference>
<dbReference type="AlphaFoldDB" id="A0A1M7TH92"/>
<evidence type="ECO:0000256" key="1">
    <source>
        <dbReference type="SAM" id="Phobius"/>
    </source>
</evidence>
<dbReference type="STRING" id="1121455.SAMN02745728_01995"/>
<gene>
    <name evidence="2" type="ORF">SAMN02745728_01995</name>
</gene>
<dbReference type="RefSeq" id="WP_072697676.1">
    <property type="nucleotide sequence ID" value="NZ_FRDI01000012.1"/>
</dbReference>
<keyword evidence="1" id="KW-1133">Transmembrane helix</keyword>
<name>A0A1M7TH92_9BACT</name>
<protein>
    <submittedName>
        <fullName evidence="2">Uncharacterized protein</fullName>
    </submittedName>
</protein>
<keyword evidence="3" id="KW-1185">Reference proteome</keyword>
<evidence type="ECO:0000313" key="2">
    <source>
        <dbReference type="EMBL" id="SHN70075.1"/>
    </source>
</evidence>
<dbReference type="EMBL" id="FRDI01000012">
    <property type="protein sequence ID" value="SHN70075.1"/>
    <property type="molecule type" value="Genomic_DNA"/>
</dbReference>
<evidence type="ECO:0000313" key="3">
    <source>
        <dbReference type="Proteomes" id="UP000186469"/>
    </source>
</evidence>
<proteinExistence type="predicted"/>
<dbReference type="Proteomes" id="UP000186469">
    <property type="component" value="Unassembled WGS sequence"/>
</dbReference>
<keyword evidence="1" id="KW-0812">Transmembrane</keyword>
<keyword evidence="1" id="KW-0472">Membrane</keyword>
<feature type="transmembrane region" description="Helical" evidence="1">
    <location>
        <begin position="26"/>
        <end position="58"/>
    </location>
</feature>
<organism evidence="2 3">
    <name type="scientific">Desulfovibrio litoralis DSM 11393</name>
    <dbReference type="NCBI Taxonomy" id="1121455"/>
    <lineage>
        <taxon>Bacteria</taxon>
        <taxon>Pseudomonadati</taxon>
        <taxon>Thermodesulfobacteriota</taxon>
        <taxon>Desulfovibrionia</taxon>
        <taxon>Desulfovibrionales</taxon>
        <taxon>Desulfovibrionaceae</taxon>
        <taxon>Desulfovibrio</taxon>
    </lineage>
</organism>
<accession>A0A1M7TH92</accession>
<sequence>MLFYFVIFIVIGFVLGAMQKNVKIASVIIIAISLCWAVVFGPWALAAFVELMIGYALAKYLAKEKEHIEVTQNVELVDKIGDVLIRDEVTRERQKSNGFNAILDKVGSLSVDDLRRELQIEKISMQQKT</sequence>